<evidence type="ECO:0000313" key="3">
    <source>
        <dbReference type="Proteomes" id="UP001430306"/>
    </source>
</evidence>
<accession>A0ABS8NH18</accession>
<feature type="transmembrane region" description="Helical" evidence="1">
    <location>
        <begin position="12"/>
        <end position="35"/>
    </location>
</feature>
<dbReference type="RefSeq" id="WP_230253528.1">
    <property type="nucleotide sequence ID" value="NZ_JAJKFV010000011.1"/>
</dbReference>
<gene>
    <name evidence="2" type="ORF">LOC71_11185</name>
</gene>
<organism evidence="2 3">
    <name type="scientific">Rhodopirellula halodulae</name>
    <dbReference type="NCBI Taxonomy" id="2894198"/>
    <lineage>
        <taxon>Bacteria</taxon>
        <taxon>Pseudomonadati</taxon>
        <taxon>Planctomycetota</taxon>
        <taxon>Planctomycetia</taxon>
        <taxon>Pirellulales</taxon>
        <taxon>Pirellulaceae</taxon>
        <taxon>Rhodopirellula</taxon>
    </lineage>
</organism>
<dbReference type="Gene3D" id="3.40.30.10">
    <property type="entry name" value="Glutaredoxin"/>
    <property type="match status" value="1"/>
</dbReference>
<comment type="caution">
    <text evidence="2">The sequence shown here is derived from an EMBL/GenBank/DDBJ whole genome shotgun (WGS) entry which is preliminary data.</text>
</comment>
<evidence type="ECO:0000256" key="1">
    <source>
        <dbReference type="SAM" id="Phobius"/>
    </source>
</evidence>
<evidence type="ECO:0000313" key="2">
    <source>
        <dbReference type="EMBL" id="MCC9642840.1"/>
    </source>
</evidence>
<keyword evidence="3" id="KW-1185">Reference proteome</keyword>
<dbReference type="EMBL" id="JAJKFW010000022">
    <property type="protein sequence ID" value="MCC9642840.1"/>
    <property type="molecule type" value="Genomic_DNA"/>
</dbReference>
<dbReference type="SUPFAM" id="SSF52833">
    <property type="entry name" value="Thioredoxin-like"/>
    <property type="match status" value="1"/>
</dbReference>
<sequence>MDVRSDTERTPVFLQRLAIIWGLTLAALFTGLFVYGNSPGPSGPPPEQAPEAISTKVEGQTALSGQQPPWQIVMAVHPQCPCTVASVTELRKILHQHASESASSPVRCQFLYYHPPGEEVTWDQARLHQHLRKVPDSIVRFDENGLLAGQMGMRTSGAVTVFDPEGRTRFHGGITVSRNHEGDNIGSRAVLMLLRGEEPPVHETSVFGCRM</sequence>
<dbReference type="Proteomes" id="UP001430306">
    <property type="component" value="Unassembled WGS sequence"/>
</dbReference>
<protein>
    <submittedName>
        <fullName evidence="2">RedB</fullName>
    </submittedName>
</protein>
<keyword evidence="1" id="KW-0472">Membrane</keyword>
<dbReference type="InterPro" id="IPR036249">
    <property type="entry name" value="Thioredoxin-like_sf"/>
</dbReference>
<name>A0ABS8NH18_9BACT</name>
<keyword evidence="1" id="KW-1133">Transmembrane helix</keyword>
<reference evidence="2" key="1">
    <citation type="submission" date="2021-11" db="EMBL/GenBank/DDBJ databases">
        <title>Genome sequence.</title>
        <authorList>
            <person name="Sun Q."/>
        </authorList>
    </citation>
    <scope>NUCLEOTIDE SEQUENCE</scope>
    <source>
        <strain evidence="2">JC740</strain>
    </source>
</reference>
<proteinExistence type="predicted"/>
<keyword evidence="1" id="KW-0812">Transmembrane</keyword>